<proteinExistence type="predicted"/>
<gene>
    <name evidence="1" type="ORF">IV40_GL001977</name>
</gene>
<name>A0A0R2FNH3_9LACO</name>
<protein>
    <submittedName>
        <fullName evidence="1">Uncharacterized protein</fullName>
    </submittedName>
</protein>
<dbReference type="RefSeq" id="WP_057770939.1">
    <property type="nucleotide sequence ID" value="NZ_JQAT01000007.1"/>
</dbReference>
<dbReference type="AlphaFoldDB" id="A0A0R2FNH3"/>
<dbReference type="PATRIC" id="fig|81857.4.peg.2005"/>
<keyword evidence="2" id="KW-1185">Reference proteome</keyword>
<evidence type="ECO:0000313" key="1">
    <source>
        <dbReference type="EMBL" id="KRN30131.1"/>
    </source>
</evidence>
<sequence length="60" mass="7070">MKKFYNQYGLRLHPEDVQDEAVVFEQNPTTTAPAESEQKSRLHWPDLSQLRYLVVSIYVC</sequence>
<accession>A0A0R2FNH3</accession>
<dbReference type="EMBL" id="JQAZ01000008">
    <property type="protein sequence ID" value="KRN30131.1"/>
    <property type="molecule type" value="Genomic_DNA"/>
</dbReference>
<comment type="caution">
    <text evidence="1">The sequence shown here is derived from an EMBL/GenBank/DDBJ whole genome shotgun (WGS) entry which is preliminary data.</text>
</comment>
<dbReference type="Proteomes" id="UP000051645">
    <property type="component" value="Unassembled WGS sequence"/>
</dbReference>
<evidence type="ECO:0000313" key="2">
    <source>
        <dbReference type="Proteomes" id="UP000051645"/>
    </source>
</evidence>
<reference evidence="1 2" key="1">
    <citation type="journal article" date="2015" name="Genome Announc.">
        <title>Expanding the biotechnology potential of lactobacilli through comparative genomics of 213 strains and associated genera.</title>
        <authorList>
            <person name="Sun Z."/>
            <person name="Harris H.M."/>
            <person name="McCann A."/>
            <person name="Guo C."/>
            <person name="Argimon S."/>
            <person name="Zhang W."/>
            <person name="Yang X."/>
            <person name="Jeffery I.B."/>
            <person name="Cooney J.C."/>
            <person name="Kagawa T.F."/>
            <person name="Liu W."/>
            <person name="Song Y."/>
            <person name="Salvetti E."/>
            <person name="Wrobel A."/>
            <person name="Rasinkangas P."/>
            <person name="Parkhill J."/>
            <person name="Rea M.C."/>
            <person name="O'Sullivan O."/>
            <person name="Ritari J."/>
            <person name="Douillard F.P."/>
            <person name="Paul Ross R."/>
            <person name="Yang R."/>
            <person name="Briner A.E."/>
            <person name="Felis G.E."/>
            <person name="de Vos W.M."/>
            <person name="Barrangou R."/>
            <person name="Klaenhammer T.R."/>
            <person name="Caufield P.W."/>
            <person name="Cui Y."/>
            <person name="Zhang H."/>
            <person name="O'Toole P.W."/>
        </authorList>
    </citation>
    <scope>NUCLEOTIDE SEQUENCE [LARGE SCALE GENOMIC DNA]</scope>
    <source>
        <strain evidence="1 2">DSM 13344</strain>
    </source>
</reference>
<organism evidence="1 2">
    <name type="scientific">Lactobacillus selangorensis</name>
    <dbReference type="NCBI Taxonomy" id="81857"/>
    <lineage>
        <taxon>Bacteria</taxon>
        <taxon>Bacillati</taxon>
        <taxon>Bacillota</taxon>
        <taxon>Bacilli</taxon>
        <taxon>Lactobacillales</taxon>
        <taxon>Lactobacillaceae</taxon>
        <taxon>Lactobacillus</taxon>
    </lineage>
</organism>